<dbReference type="EMBL" id="SMMG02000003">
    <property type="protein sequence ID" value="KAA3480477.1"/>
    <property type="molecule type" value="Genomic_DNA"/>
</dbReference>
<dbReference type="Proteomes" id="UP000325315">
    <property type="component" value="Unassembled WGS sequence"/>
</dbReference>
<dbReference type="Gene3D" id="1.10.340.70">
    <property type="match status" value="1"/>
</dbReference>
<evidence type="ECO:0000259" key="1">
    <source>
        <dbReference type="Pfam" id="PF17921"/>
    </source>
</evidence>
<reference evidence="3" key="1">
    <citation type="journal article" date="2019" name="Plant Biotechnol. J.">
        <title>Genome sequencing of the Australian wild diploid species Gossypium australe highlights disease resistance and delayed gland morphogenesis.</title>
        <authorList>
            <person name="Cai Y."/>
            <person name="Cai X."/>
            <person name="Wang Q."/>
            <person name="Wang P."/>
            <person name="Zhang Y."/>
            <person name="Cai C."/>
            <person name="Xu Y."/>
            <person name="Wang K."/>
            <person name="Zhou Z."/>
            <person name="Wang C."/>
            <person name="Geng S."/>
            <person name="Li B."/>
            <person name="Dong Q."/>
            <person name="Hou Y."/>
            <person name="Wang H."/>
            <person name="Ai P."/>
            <person name="Liu Z."/>
            <person name="Yi F."/>
            <person name="Sun M."/>
            <person name="An G."/>
            <person name="Cheng J."/>
            <person name="Zhang Y."/>
            <person name="Shi Q."/>
            <person name="Xie Y."/>
            <person name="Shi X."/>
            <person name="Chang Y."/>
            <person name="Huang F."/>
            <person name="Chen Y."/>
            <person name="Hong S."/>
            <person name="Mi L."/>
            <person name="Sun Q."/>
            <person name="Zhang L."/>
            <person name="Zhou B."/>
            <person name="Peng R."/>
            <person name="Zhang X."/>
            <person name="Liu F."/>
        </authorList>
    </citation>
    <scope>NUCLEOTIDE SEQUENCE [LARGE SCALE GENOMIC DNA]</scope>
    <source>
        <strain evidence="3">cv. PA1801</strain>
    </source>
</reference>
<name>A0A5B6WH83_9ROSI</name>
<organism evidence="2 3">
    <name type="scientific">Gossypium australe</name>
    <dbReference type="NCBI Taxonomy" id="47621"/>
    <lineage>
        <taxon>Eukaryota</taxon>
        <taxon>Viridiplantae</taxon>
        <taxon>Streptophyta</taxon>
        <taxon>Embryophyta</taxon>
        <taxon>Tracheophyta</taxon>
        <taxon>Spermatophyta</taxon>
        <taxon>Magnoliopsida</taxon>
        <taxon>eudicotyledons</taxon>
        <taxon>Gunneridae</taxon>
        <taxon>Pentapetalae</taxon>
        <taxon>rosids</taxon>
        <taxon>malvids</taxon>
        <taxon>Malvales</taxon>
        <taxon>Malvaceae</taxon>
        <taxon>Malvoideae</taxon>
        <taxon>Gossypium</taxon>
    </lineage>
</organism>
<gene>
    <name evidence="2" type="ORF">EPI10_020903</name>
</gene>
<dbReference type="Pfam" id="PF17921">
    <property type="entry name" value="Integrase_H2C2"/>
    <property type="match status" value="1"/>
</dbReference>
<dbReference type="OrthoDB" id="1738613at2759"/>
<evidence type="ECO:0000313" key="3">
    <source>
        <dbReference type="Proteomes" id="UP000325315"/>
    </source>
</evidence>
<accession>A0A5B6WH83</accession>
<evidence type="ECO:0000313" key="2">
    <source>
        <dbReference type="EMBL" id="KAA3480477.1"/>
    </source>
</evidence>
<sequence>MLTKAPILTLLELGKDFVVYNDTSLNGLGCFLMQDGKHRWIELLKDYKCVIDYHRRKAMFAQLSISSDGSALAELTIKLILFEQIRKGCLRFHNLFCVLDVANLKELILHKPHDSLFFMHPGGTKIYRDLRELYWWPGMKRVIVKFVEKCFTC</sequence>
<dbReference type="InterPro" id="IPR041588">
    <property type="entry name" value="Integrase_H2C2"/>
</dbReference>
<keyword evidence="3" id="KW-1185">Reference proteome</keyword>
<comment type="caution">
    <text evidence="2">The sequence shown here is derived from an EMBL/GenBank/DDBJ whole genome shotgun (WGS) entry which is preliminary data.</text>
</comment>
<feature type="domain" description="Integrase zinc-binding" evidence="1">
    <location>
        <begin position="103"/>
        <end position="153"/>
    </location>
</feature>
<protein>
    <submittedName>
        <fullName evidence="2">Integrase</fullName>
    </submittedName>
</protein>
<proteinExistence type="predicted"/>
<dbReference type="AlphaFoldDB" id="A0A5B6WH83"/>